<dbReference type="Proteomes" id="UP000078540">
    <property type="component" value="Unassembled WGS sequence"/>
</dbReference>
<accession>A0A195BT84</accession>
<dbReference type="AlphaFoldDB" id="A0A195BT84"/>
<sequence>MHREINQLMSQKSIIEGKEFTLKFIVLLRYWLENFLIAGQEDMMLAKDVKFMALRMFPLEYMHLACLQLKTYELRLILLYIDPVLFKKILGIQMYKHYCLLHTAFRIFYSPHILLNYILIKPENI</sequence>
<reference evidence="1 2" key="1">
    <citation type="submission" date="2015-09" db="EMBL/GenBank/DDBJ databases">
        <title>Atta colombica WGS genome.</title>
        <authorList>
            <person name="Nygaard S."/>
            <person name="Hu H."/>
            <person name="Boomsma J."/>
            <person name="Zhang G."/>
        </authorList>
    </citation>
    <scope>NUCLEOTIDE SEQUENCE [LARGE SCALE GENOMIC DNA]</scope>
    <source>
        <strain evidence="1">Treedump-2</strain>
        <tissue evidence="1">Whole body</tissue>
    </source>
</reference>
<protein>
    <submittedName>
        <fullName evidence="1">Uncharacterized protein</fullName>
    </submittedName>
</protein>
<organism evidence="1 2">
    <name type="scientific">Atta colombica</name>
    <dbReference type="NCBI Taxonomy" id="520822"/>
    <lineage>
        <taxon>Eukaryota</taxon>
        <taxon>Metazoa</taxon>
        <taxon>Ecdysozoa</taxon>
        <taxon>Arthropoda</taxon>
        <taxon>Hexapoda</taxon>
        <taxon>Insecta</taxon>
        <taxon>Pterygota</taxon>
        <taxon>Neoptera</taxon>
        <taxon>Endopterygota</taxon>
        <taxon>Hymenoptera</taxon>
        <taxon>Apocrita</taxon>
        <taxon>Aculeata</taxon>
        <taxon>Formicoidea</taxon>
        <taxon>Formicidae</taxon>
        <taxon>Myrmicinae</taxon>
        <taxon>Atta</taxon>
    </lineage>
</organism>
<evidence type="ECO:0000313" key="2">
    <source>
        <dbReference type="Proteomes" id="UP000078540"/>
    </source>
</evidence>
<gene>
    <name evidence="1" type="ORF">ALC53_01951</name>
</gene>
<name>A0A195BT84_9HYME</name>
<dbReference type="EMBL" id="KQ976417">
    <property type="protein sequence ID" value="KYM89639.1"/>
    <property type="molecule type" value="Genomic_DNA"/>
</dbReference>
<evidence type="ECO:0000313" key="1">
    <source>
        <dbReference type="EMBL" id="KYM89639.1"/>
    </source>
</evidence>
<proteinExistence type="predicted"/>
<keyword evidence="2" id="KW-1185">Reference proteome</keyword>